<dbReference type="AlphaFoldDB" id="A0AAU8PJ55"/>
<reference evidence="4 5" key="1">
    <citation type="journal article" date="2013" name="J. Biotechnol.">
        <title>Genome sequence of Corynebacterium pseudotuberculosis biovar equi strain 258 and prediction of antigenic targets to improve biotechnological vaccine production.</title>
        <authorList>
            <person name="Soares S.C."/>
            <person name="Trost E."/>
            <person name="Ramos R.T."/>
            <person name="Carneiro A.R."/>
            <person name="Santos A.R."/>
            <person name="Pinto A.C."/>
            <person name="Barbosa E."/>
            <person name="Aburjaile F."/>
            <person name="Ali A."/>
            <person name="Diniz C.A."/>
            <person name="Hassan S.S."/>
            <person name="Fiaux K."/>
            <person name="Guimaraes L.C."/>
            <person name="Bakhtiar S.M."/>
            <person name="Pereira U."/>
            <person name="Almeida S.S."/>
            <person name="Abreu V.A."/>
            <person name="Rocha F.S."/>
            <person name="Dorella F.A."/>
            <person name="Miyoshi A."/>
            <person name="Silva A."/>
            <person name="Azevedo V."/>
            <person name="Tauch A."/>
        </authorList>
    </citation>
    <scope>NUCLEOTIDE SEQUENCE [LARGE SCALE GENOMIC DNA]</scope>
    <source>
        <strain evidence="4 5">258</strain>
    </source>
</reference>
<evidence type="ECO:0000259" key="3">
    <source>
        <dbReference type="Pfam" id="PF13175"/>
    </source>
</evidence>
<evidence type="ECO:0000256" key="2">
    <source>
        <dbReference type="SAM" id="MobiDB-lite"/>
    </source>
</evidence>
<evidence type="ECO:0000313" key="5">
    <source>
        <dbReference type="Proteomes" id="UP000006465"/>
    </source>
</evidence>
<sequence length="857" mass="94949">MRIHAIEIQDMRSIGHLELQDLPEKGVIVISGDNELGKSTIMEAIAITLGEQHSTGKKNIRDIKPVDKDVPTKTSLTATIGPYTFTISKTWNNSRAAELVIHSPNPGNYSGREAENKLSAILDEHLDVHLRDALFMEQGRYDVTFAAAGIPSLSAALGSGESINKAEDNELISAVEKEYKRYYSGQKIKKNGELDRALNDLEKAQGDLDEVTNRSIELEGKVSRISAVTQRKAAAEEELPHAKAECVKAQEKWKAAQEHIQQVALAQSEADRLHEQVENIERLCIQRKEKAERQISEEAELDALKQALAEEETRSASEEEHISELNKEKQDVQQQLKEARELLSSLRKGSALAKAFQCQEELNEITAELAELDKELDAITSFPRVTDAQLEDAERAYAEYRVAKELREASAASVAIRSDEPAAVTLDGIAIDTDDAPQSFAIAAETVLKVGSVEATFSPGSTVRMGNAAVEEAEAALKVTLGGATDLEELRNWHRQGRIEESKTEQLLQEKQRKIAETEALKRDANKFEDVLEESNKPDKTVEQFEELIELTQTRIEELGQNIAHIEILLTPWLEGNARKNAAVKRALVEEAEKRVSANREELQKEEKQVPFEELEKDLVGVRKNYDDAVIKLETLSADADSSLIKGLFEGAQAKVADLERTILISDADLRALEEMISLSTGVSEKVDVATAAVEVAERRLNSVKRRAEASKLLFETLVRNRDEARRQYAQPFVEQLVRLAAPVFGTEVSFSLDENLSVVARTSGNKTVAVKDLSGGAQEQLAILTRFAVAGLVSDESVPVFVDDALGSTDTTRQQLMAMLFSELGKRMQVFVLTCVPDRYSYVVGKHQYEMAELLG</sequence>
<protein>
    <submittedName>
        <fullName evidence="4">AAA family ATPase</fullName>
    </submittedName>
</protein>
<dbReference type="Gene3D" id="3.40.50.300">
    <property type="entry name" value="P-loop containing nucleotide triphosphate hydrolases"/>
    <property type="match status" value="2"/>
</dbReference>
<dbReference type="Pfam" id="PF13175">
    <property type="entry name" value="AAA_15"/>
    <property type="match status" value="1"/>
</dbReference>
<keyword evidence="1" id="KW-0175">Coiled coil</keyword>
<dbReference type="KEGG" id="coe:CP258_04275"/>
<name>A0AAU8PJ55_CORPS</name>
<feature type="domain" description="Endonuclease GajA/Old nuclease/RecF-like AAA" evidence="3">
    <location>
        <begin position="1"/>
        <end position="355"/>
    </location>
</feature>
<proteinExistence type="predicted"/>
<dbReference type="RefSeq" id="WP_014523222.1">
    <property type="nucleotide sequence ID" value="NC_017945.3"/>
</dbReference>
<dbReference type="EMBL" id="CP003540">
    <property type="protein sequence ID" value="AFK16462.1"/>
    <property type="molecule type" value="Genomic_DNA"/>
</dbReference>
<dbReference type="PANTHER" id="PTHR41259:SF1">
    <property type="entry name" value="DOUBLE-STRAND BREAK REPAIR RAD50 ATPASE, PUTATIVE-RELATED"/>
    <property type="match status" value="1"/>
</dbReference>
<dbReference type="Proteomes" id="UP000006465">
    <property type="component" value="Chromosome"/>
</dbReference>
<accession>A0AAU8PJ55</accession>
<organism evidence="4 5">
    <name type="scientific">Corynebacterium pseudotuberculosis 258</name>
    <dbReference type="NCBI Taxonomy" id="1168865"/>
    <lineage>
        <taxon>Bacteria</taxon>
        <taxon>Bacillati</taxon>
        <taxon>Actinomycetota</taxon>
        <taxon>Actinomycetes</taxon>
        <taxon>Mycobacteriales</taxon>
        <taxon>Corynebacteriaceae</taxon>
        <taxon>Corynebacterium</taxon>
    </lineage>
</organism>
<gene>
    <name evidence="4" type="ORF">CP258_04275</name>
</gene>
<dbReference type="InterPro" id="IPR041685">
    <property type="entry name" value="AAA_GajA/Old/RecF-like"/>
</dbReference>
<dbReference type="PANTHER" id="PTHR41259">
    <property type="entry name" value="DOUBLE-STRAND BREAK REPAIR RAD50 ATPASE, PUTATIVE-RELATED"/>
    <property type="match status" value="1"/>
</dbReference>
<feature type="region of interest" description="Disordered" evidence="2">
    <location>
        <begin position="310"/>
        <end position="330"/>
    </location>
</feature>
<feature type="compositionally biased region" description="Basic and acidic residues" evidence="2">
    <location>
        <begin position="311"/>
        <end position="330"/>
    </location>
</feature>
<feature type="coiled-coil region" evidence="1">
    <location>
        <begin position="501"/>
        <end position="562"/>
    </location>
</feature>
<dbReference type="SUPFAM" id="SSF52540">
    <property type="entry name" value="P-loop containing nucleoside triphosphate hydrolases"/>
    <property type="match status" value="1"/>
</dbReference>
<evidence type="ECO:0000256" key="1">
    <source>
        <dbReference type="SAM" id="Coils"/>
    </source>
</evidence>
<dbReference type="InterPro" id="IPR027417">
    <property type="entry name" value="P-loop_NTPase"/>
</dbReference>
<evidence type="ECO:0000313" key="4">
    <source>
        <dbReference type="EMBL" id="AFK16462.1"/>
    </source>
</evidence>